<evidence type="ECO:0000313" key="1">
    <source>
        <dbReference type="EMBL" id="GGC34294.1"/>
    </source>
</evidence>
<keyword evidence="2" id="KW-1185">Reference proteome</keyword>
<accession>A0ABQ1M3Y5</accession>
<organism evidence="1 2">
    <name type="scientific">Marivirga lumbricoides</name>
    <dbReference type="NCBI Taxonomy" id="1046115"/>
    <lineage>
        <taxon>Bacteria</taxon>
        <taxon>Pseudomonadati</taxon>
        <taxon>Bacteroidota</taxon>
        <taxon>Cytophagia</taxon>
        <taxon>Cytophagales</taxon>
        <taxon>Marivirgaceae</taxon>
        <taxon>Marivirga</taxon>
    </lineage>
</organism>
<evidence type="ECO:0000313" key="2">
    <source>
        <dbReference type="Proteomes" id="UP000636010"/>
    </source>
</evidence>
<dbReference type="EMBL" id="BMEC01000005">
    <property type="protein sequence ID" value="GGC34294.1"/>
    <property type="molecule type" value="Genomic_DNA"/>
</dbReference>
<sequence>MHSIINPSKLFLLVILLTSFSLFSCEDSSEVESPILIFLTPEATQIEANSGDKVFITVKASTNSGSILTLNIASIDDQYGIRNVLDSTFNNSSINYRLEYNVPAYEDSTQSLLVFTLTNQNNQVSEIAKRILVNRGETFVREASGINIYSTSSSRPNAFSLTQLKPGFSTDSTTFESDIVDNTLEENETLSREWVSNTGISFVKFDGFNYSSANSQSIRNAFENGVQLSKISNIRDSDIYLIGRNGNALGAIQIIAVTDPEGVQEDKYTFSVKVITD</sequence>
<dbReference type="RefSeq" id="WP_188462849.1">
    <property type="nucleotide sequence ID" value="NZ_BAABHU010000005.1"/>
</dbReference>
<protein>
    <submittedName>
        <fullName evidence="1">Uncharacterized protein</fullName>
    </submittedName>
</protein>
<proteinExistence type="predicted"/>
<dbReference type="Proteomes" id="UP000636010">
    <property type="component" value="Unassembled WGS sequence"/>
</dbReference>
<comment type="caution">
    <text evidence="1">The sequence shown here is derived from an EMBL/GenBank/DDBJ whole genome shotgun (WGS) entry which is preliminary data.</text>
</comment>
<reference evidence="2" key="1">
    <citation type="journal article" date="2019" name="Int. J. Syst. Evol. Microbiol.">
        <title>The Global Catalogue of Microorganisms (GCM) 10K type strain sequencing project: providing services to taxonomists for standard genome sequencing and annotation.</title>
        <authorList>
            <consortium name="The Broad Institute Genomics Platform"/>
            <consortium name="The Broad Institute Genome Sequencing Center for Infectious Disease"/>
            <person name="Wu L."/>
            <person name="Ma J."/>
        </authorList>
    </citation>
    <scope>NUCLEOTIDE SEQUENCE [LARGE SCALE GENOMIC DNA]</scope>
    <source>
        <strain evidence="2">CGMCC 1.10832</strain>
    </source>
</reference>
<name>A0ABQ1M3Y5_9BACT</name>
<gene>
    <name evidence="1" type="ORF">GCM10011506_19700</name>
</gene>